<proteinExistence type="inferred from homology"/>
<comment type="catalytic activity">
    <reaction evidence="1">
        <text>Thiol-dependent hydrolysis of ester, thioester, amide, peptide and isopeptide bonds formed by the C-terminal Gly of ubiquitin (a 76-residue protein attached to proteins as an intracellular targeting signal).</text>
        <dbReference type="EC" id="3.4.19.12"/>
    </reaction>
</comment>
<dbReference type="Pfam" id="PF00240">
    <property type="entry name" value="ubiquitin"/>
    <property type="match status" value="1"/>
</dbReference>
<keyword evidence="18" id="KW-1185">Reference proteome</keyword>
<gene>
    <name evidence="17" type="ORF">KP79_PYT11303</name>
</gene>
<feature type="domain" description="USP" evidence="16">
    <location>
        <begin position="89"/>
        <end position="436"/>
    </location>
</feature>
<dbReference type="InterPro" id="IPR050164">
    <property type="entry name" value="Peptidase_C19"/>
</dbReference>
<accession>A0A210R3G9</accession>
<organism evidence="17 18">
    <name type="scientific">Mizuhopecten yessoensis</name>
    <name type="common">Japanese scallop</name>
    <name type="synonym">Patinopecten yessoensis</name>
    <dbReference type="NCBI Taxonomy" id="6573"/>
    <lineage>
        <taxon>Eukaryota</taxon>
        <taxon>Metazoa</taxon>
        <taxon>Spiralia</taxon>
        <taxon>Lophotrochozoa</taxon>
        <taxon>Mollusca</taxon>
        <taxon>Bivalvia</taxon>
        <taxon>Autobranchia</taxon>
        <taxon>Pteriomorphia</taxon>
        <taxon>Pectinida</taxon>
        <taxon>Pectinoidea</taxon>
        <taxon>Pectinidae</taxon>
        <taxon>Mizuhopecten</taxon>
    </lineage>
</organism>
<dbReference type="EC" id="3.4.19.12" evidence="5"/>
<dbReference type="PROSITE" id="PS50053">
    <property type="entry name" value="UBIQUITIN_2"/>
    <property type="match status" value="1"/>
</dbReference>
<feature type="compositionally biased region" description="Basic and acidic residues" evidence="14">
    <location>
        <begin position="968"/>
        <end position="985"/>
    </location>
</feature>
<name>A0A210R3G9_MIZYE</name>
<evidence type="ECO:0000256" key="5">
    <source>
        <dbReference type="ARBA" id="ARBA00012759"/>
    </source>
</evidence>
<dbReference type="SUPFAM" id="SSF54236">
    <property type="entry name" value="Ubiquitin-like"/>
    <property type="match status" value="1"/>
</dbReference>
<evidence type="ECO:0000259" key="15">
    <source>
        <dbReference type="PROSITE" id="PS50053"/>
    </source>
</evidence>
<protein>
    <recommendedName>
        <fullName evidence="13">Ubiquitin carboxyl-terminal hydrolase 48</fullName>
        <ecNumber evidence="5">3.4.19.12</ecNumber>
    </recommendedName>
</protein>
<feature type="region of interest" description="Disordered" evidence="14">
    <location>
        <begin position="398"/>
        <end position="425"/>
    </location>
</feature>
<dbReference type="InterPro" id="IPR028889">
    <property type="entry name" value="USP"/>
</dbReference>
<dbReference type="CDD" id="cd02668">
    <property type="entry name" value="Peptidase_C19L"/>
    <property type="match status" value="1"/>
</dbReference>
<keyword evidence="10 17" id="KW-0378">Hydrolase</keyword>
<keyword evidence="11" id="KW-0788">Thiol protease</keyword>
<dbReference type="STRING" id="6573.A0A210R3G9"/>
<evidence type="ECO:0000256" key="4">
    <source>
        <dbReference type="ARBA" id="ARBA00009085"/>
    </source>
</evidence>
<dbReference type="EMBL" id="NEDP02000586">
    <property type="protein sequence ID" value="OWF55603.1"/>
    <property type="molecule type" value="Genomic_DNA"/>
</dbReference>
<feature type="region of interest" description="Disordered" evidence="14">
    <location>
        <begin position="690"/>
        <end position="713"/>
    </location>
</feature>
<evidence type="ECO:0000256" key="3">
    <source>
        <dbReference type="ARBA" id="ARBA00004496"/>
    </source>
</evidence>
<dbReference type="GO" id="GO:0006508">
    <property type="term" value="P:proteolysis"/>
    <property type="evidence" value="ECO:0007669"/>
    <property type="project" value="UniProtKB-KW"/>
</dbReference>
<dbReference type="PROSITE" id="PS00973">
    <property type="entry name" value="USP_2"/>
    <property type="match status" value="1"/>
</dbReference>
<evidence type="ECO:0000256" key="14">
    <source>
        <dbReference type="SAM" id="MobiDB-lite"/>
    </source>
</evidence>
<dbReference type="GO" id="GO:0004197">
    <property type="term" value="F:cysteine-type endopeptidase activity"/>
    <property type="evidence" value="ECO:0007669"/>
    <property type="project" value="InterPro"/>
</dbReference>
<comment type="subcellular location">
    <subcellularLocation>
        <location evidence="3">Cytoplasm</location>
    </subcellularLocation>
    <subcellularLocation>
        <location evidence="2">Nucleus</location>
    </subcellularLocation>
</comment>
<keyword evidence="8" id="KW-0677">Repeat</keyword>
<dbReference type="InterPro" id="IPR018200">
    <property type="entry name" value="USP_CS"/>
</dbReference>
<comment type="similarity">
    <text evidence="4">Belongs to the peptidase C19 family.</text>
</comment>
<feature type="domain" description="Ubiquitin-like" evidence="15">
    <location>
        <begin position="999"/>
        <end position="1055"/>
    </location>
</feature>
<dbReference type="PROSITE" id="PS50235">
    <property type="entry name" value="USP_3"/>
    <property type="match status" value="1"/>
</dbReference>
<dbReference type="GO" id="GO:0005634">
    <property type="term" value="C:nucleus"/>
    <property type="evidence" value="ECO:0007669"/>
    <property type="project" value="UniProtKB-SubCell"/>
</dbReference>
<sequence>MPPKQQLDKAAWQWAETVNPEDVSQEHVEIAYRFNLKRCKAQICKRNCKGNPHCLNCIGERVWFGEIDENSWHDIEDPNSERREDGMFVGLKNLGATCYVNTFLQLWFHNKTVRQALYRYREIGLDQVNITEDSWAPSSIGGHLQLLFALLEHSERQFIDPKVFIEHLGLDAGLQQDAQEFSKLFLNLLEDSLSQQLDPTVRFVIQNQFCGEYAYVTTCSQCGNSSQCPSKFYELDLSIRGHKTLEDSLKDFLKEEKLEGDNQYMCSVCSKKQNAIRTIQLQNLPPVLNLQLLRFVFDKKTGHKKKLNSFIQFPEVLDMSKFIVKKPKIVKENEIEIIDIDPVDDDMEGNALYNLTAVLIHRGPTAYSGHYIAHIKDMNSKTWYKYNDEEIEKMKGSNLHLGTEDDPQEGQGKQKGRIPKGSHGSKNAYMLVYTRQKEVENNSYSKEDSIVSRSLIPQHIKDYVDMDNEKFEMWVAEMMLMRDRNIETGKEQQELTKEIYLKLIAEDVPPSKMEWLGLKWLNTWLEEPSKAPAINNKVFLCQHGKLDPHCAVKLKCVSAAGANMLFSQYHGGPRLKVTDSLCLTCVKQHCNMIRLKIKMVDDEKFLGTSMKVNNIQTNVPSFWVGKASLRSWKRLAMERLEGTRHDKENRGDGVEGHDEEVKEEQTGSPRHNMENKEVVNGEVEHNLKSFTEEATTSNNRNESVKEDEEEEDGSDLKFNFDVLCDHDKLDPDISCRKLIPDHVWDRLRKYFPDCPEFPQDTPSCDLCNKMNKEEQESKEMHKLLATKQKAALSELFADKKRPINLNTPQEVNVVSAAFVEEWRNFIREPLKREPVKEVLNCTLLCNHLKYLYPPANSHPDLVDHGGKVVYLWPREWEVISQTFAVDYEISIVKTQDEDGTVMVFTLPEVCVDCVDDRIVKEEQAKFEFKDATVYVRKVPKDQKLVNTTDMEKEDDPDFVQQNTNKSRASFEEPPEKMMKLEDGTRRKSQRHRKSRGEKELKVSSTDTLKELKLQIMKLFSVPPFDQNLTVSGVSLMDDTATLGSLMVSPGAVIMLQADEPVEDPMVLQDLIQVSSGPEAGFKGTGLLGH</sequence>
<dbReference type="PANTHER" id="PTHR24006:SF722">
    <property type="entry name" value="UBIQUITIN CARBOXYL-TERMINAL HYDROLASE 48"/>
    <property type="match status" value="1"/>
</dbReference>
<dbReference type="GO" id="GO:0005829">
    <property type="term" value="C:cytosol"/>
    <property type="evidence" value="ECO:0007669"/>
    <property type="project" value="TreeGrafter"/>
</dbReference>
<evidence type="ECO:0000256" key="8">
    <source>
        <dbReference type="ARBA" id="ARBA00022737"/>
    </source>
</evidence>
<dbReference type="GO" id="GO:0016579">
    <property type="term" value="P:protein deubiquitination"/>
    <property type="evidence" value="ECO:0007669"/>
    <property type="project" value="InterPro"/>
</dbReference>
<dbReference type="InterPro" id="IPR044743">
    <property type="entry name" value="Ubl_USP48"/>
</dbReference>
<evidence type="ECO:0000256" key="1">
    <source>
        <dbReference type="ARBA" id="ARBA00000707"/>
    </source>
</evidence>
<evidence type="ECO:0000256" key="2">
    <source>
        <dbReference type="ARBA" id="ARBA00004123"/>
    </source>
</evidence>
<keyword evidence="7" id="KW-0645">Protease</keyword>
<feature type="compositionally biased region" description="Polar residues" evidence="14">
    <location>
        <begin position="692"/>
        <end position="701"/>
    </location>
</feature>
<feature type="compositionally biased region" description="Basic residues" evidence="14">
    <location>
        <begin position="986"/>
        <end position="995"/>
    </location>
</feature>
<evidence type="ECO:0000256" key="11">
    <source>
        <dbReference type="ARBA" id="ARBA00022807"/>
    </source>
</evidence>
<feature type="region of interest" description="Disordered" evidence="14">
    <location>
        <begin position="643"/>
        <end position="675"/>
    </location>
</feature>
<dbReference type="CDD" id="cd01795">
    <property type="entry name" value="Ubl_USP48"/>
    <property type="match status" value="1"/>
</dbReference>
<dbReference type="InterPro" id="IPR029071">
    <property type="entry name" value="Ubiquitin-like_domsf"/>
</dbReference>
<dbReference type="Gene3D" id="3.10.20.90">
    <property type="entry name" value="Phosphatidylinositol 3-kinase Catalytic Subunit, Chain A, domain 1"/>
    <property type="match status" value="1"/>
</dbReference>
<keyword evidence="9" id="KW-0833">Ubl conjugation pathway</keyword>
<dbReference type="InterPro" id="IPR001394">
    <property type="entry name" value="Peptidase_C19_UCH"/>
</dbReference>
<dbReference type="Proteomes" id="UP000242188">
    <property type="component" value="Unassembled WGS sequence"/>
</dbReference>
<keyword evidence="12" id="KW-0539">Nucleus</keyword>
<dbReference type="InterPro" id="IPR000626">
    <property type="entry name" value="Ubiquitin-like_dom"/>
</dbReference>
<evidence type="ECO:0000256" key="13">
    <source>
        <dbReference type="ARBA" id="ARBA00035173"/>
    </source>
</evidence>
<dbReference type="PANTHER" id="PTHR24006">
    <property type="entry name" value="UBIQUITIN CARBOXYL-TERMINAL HYDROLASE"/>
    <property type="match status" value="1"/>
</dbReference>
<comment type="caution">
    <text evidence="17">The sequence shown here is derived from an EMBL/GenBank/DDBJ whole genome shotgun (WGS) entry which is preliminary data.</text>
</comment>
<dbReference type="InterPro" id="IPR033841">
    <property type="entry name" value="Pep_USP48"/>
</dbReference>
<dbReference type="OrthoDB" id="289038at2759"/>
<dbReference type="Gene3D" id="3.90.70.10">
    <property type="entry name" value="Cysteine proteinases"/>
    <property type="match status" value="1"/>
</dbReference>
<evidence type="ECO:0000256" key="7">
    <source>
        <dbReference type="ARBA" id="ARBA00022670"/>
    </source>
</evidence>
<evidence type="ECO:0000259" key="16">
    <source>
        <dbReference type="PROSITE" id="PS50235"/>
    </source>
</evidence>
<evidence type="ECO:0000256" key="10">
    <source>
        <dbReference type="ARBA" id="ARBA00022801"/>
    </source>
</evidence>
<feature type="region of interest" description="Disordered" evidence="14">
    <location>
        <begin position="948"/>
        <end position="1001"/>
    </location>
</feature>
<evidence type="ECO:0000313" key="17">
    <source>
        <dbReference type="EMBL" id="OWF55603.1"/>
    </source>
</evidence>
<evidence type="ECO:0000256" key="9">
    <source>
        <dbReference type="ARBA" id="ARBA00022786"/>
    </source>
</evidence>
<reference evidence="17 18" key="1">
    <citation type="journal article" date="2017" name="Nat. Ecol. Evol.">
        <title>Scallop genome provides insights into evolution of bilaterian karyotype and development.</title>
        <authorList>
            <person name="Wang S."/>
            <person name="Zhang J."/>
            <person name="Jiao W."/>
            <person name="Li J."/>
            <person name="Xun X."/>
            <person name="Sun Y."/>
            <person name="Guo X."/>
            <person name="Huan P."/>
            <person name="Dong B."/>
            <person name="Zhang L."/>
            <person name="Hu X."/>
            <person name="Sun X."/>
            <person name="Wang J."/>
            <person name="Zhao C."/>
            <person name="Wang Y."/>
            <person name="Wang D."/>
            <person name="Huang X."/>
            <person name="Wang R."/>
            <person name="Lv J."/>
            <person name="Li Y."/>
            <person name="Zhang Z."/>
            <person name="Liu B."/>
            <person name="Lu W."/>
            <person name="Hui Y."/>
            <person name="Liang J."/>
            <person name="Zhou Z."/>
            <person name="Hou R."/>
            <person name="Li X."/>
            <person name="Liu Y."/>
            <person name="Li H."/>
            <person name="Ning X."/>
            <person name="Lin Y."/>
            <person name="Zhao L."/>
            <person name="Xing Q."/>
            <person name="Dou J."/>
            <person name="Li Y."/>
            <person name="Mao J."/>
            <person name="Guo H."/>
            <person name="Dou H."/>
            <person name="Li T."/>
            <person name="Mu C."/>
            <person name="Jiang W."/>
            <person name="Fu Q."/>
            <person name="Fu X."/>
            <person name="Miao Y."/>
            <person name="Liu J."/>
            <person name="Yu Q."/>
            <person name="Li R."/>
            <person name="Liao H."/>
            <person name="Li X."/>
            <person name="Kong Y."/>
            <person name="Jiang Z."/>
            <person name="Chourrout D."/>
            <person name="Li R."/>
            <person name="Bao Z."/>
        </authorList>
    </citation>
    <scope>NUCLEOTIDE SEQUENCE [LARGE SCALE GENOMIC DNA]</scope>
    <source>
        <strain evidence="17 18">PY_sf001</strain>
    </source>
</reference>
<keyword evidence="6" id="KW-0963">Cytoplasm</keyword>
<dbReference type="FunFam" id="3.90.70.10:FF:000029">
    <property type="entry name" value="ubiquitin carboxyl-terminal hydrolase 48 isoform X1"/>
    <property type="match status" value="1"/>
</dbReference>
<dbReference type="AlphaFoldDB" id="A0A210R3G9"/>
<evidence type="ECO:0000256" key="12">
    <source>
        <dbReference type="ARBA" id="ARBA00023242"/>
    </source>
</evidence>
<dbReference type="InterPro" id="IPR038765">
    <property type="entry name" value="Papain-like_cys_pep_sf"/>
</dbReference>
<dbReference type="GO" id="GO:0004843">
    <property type="term" value="F:cysteine-type deubiquitinase activity"/>
    <property type="evidence" value="ECO:0007669"/>
    <property type="project" value="UniProtKB-EC"/>
</dbReference>
<evidence type="ECO:0000313" key="18">
    <source>
        <dbReference type="Proteomes" id="UP000242188"/>
    </source>
</evidence>
<dbReference type="SUPFAM" id="SSF54001">
    <property type="entry name" value="Cysteine proteinases"/>
    <property type="match status" value="1"/>
</dbReference>
<evidence type="ECO:0000256" key="6">
    <source>
        <dbReference type="ARBA" id="ARBA00022490"/>
    </source>
</evidence>
<dbReference type="Pfam" id="PF00443">
    <property type="entry name" value="UCH"/>
    <property type="match status" value="1"/>
</dbReference>